<dbReference type="STRING" id="1250231.SAMN04488552_2811"/>
<gene>
    <name evidence="1" type="ORF">SAMN04488552_2811</name>
</gene>
<dbReference type="Proteomes" id="UP000198858">
    <property type="component" value="Chromosome I"/>
</dbReference>
<dbReference type="RefSeq" id="WP_169514043.1">
    <property type="nucleotide sequence ID" value="NZ_LT629745.1"/>
</dbReference>
<organism evidence="1 2">
    <name type="scientific">Christiangramia echinicola</name>
    <dbReference type="NCBI Taxonomy" id="279359"/>
    <lineage>
        <taxon>Bacteria</taxon>
        <taxon>Pseudomonadati</taxon>
        <taxon>Bacteroidota</taxon>
        <taxon>Flavobacteriia</taxon>
        <taxon>Flavobacteriales</taxon>
        <taxon>Flavobacteriaceae</taxon>
        <taxon>Christiangramia</taxon>
    </lineage>
</organism>
<evidence type="ECO:0000313" key="2">
    <source>
        <dbReference type="Proteomes" id="UP000198858"/>
    </source>
</evidence>
<dbReference type="EMBL" id="LT629745">
    <property type="protein sequence ID" value="SDS32422.1"/>
    <property type="molecule type" value="Genomic_DNA"/>
</dbReference>
<proteinExistence type="predicted"/>
<dbReference type="AlphaFoldDB" id="A0A1H1R9I3"/>
<sequence length="50" mass="6010">MGKLYFKKSSKEEKINHPLPKKETIEFLLNYSKALNVVEYKKMKFETMLN</sequence>
<keyword evidence="2" id="KW-1185">Reference proteome</keyword>
<protein>
    <submittedName>
        <fullName evidence="1">Uncharacterized protein</fullName>
    </submittedName>
</protein>
<evidence type="ECO:0000313" key="1">
    <source>
        <dbReference type="EMBL" id="SDS32422.1"/>
    </source>
</evidence>
<reference evidence="1 2" key="1">
    <citation type="submission" date="2016-10" db="EMBL/GenBank/DDBJ databases">
        <authorList>
            <person name="Varghese N."/>
            <person name="Submissions S."/>
        </authorList>
    </citation>
    <scope>NUCLEOTIDE SEQUENCE [LARGE SCALE GENOMIC DNA]</scope>
    <source>
        <strain evidence="1 2">Mar_2010_102</strain>
    </source>
</reference>
<name>A0A1H1R9I3_9FLAO</name>
<accession>A0A1H1R9I3</accession>